<keyword evidence="1" id="KW-0732">Signal</keyword>
<dbReference type="SUPFAM" id="SSF53850">
    <property type="entry name" value="Periplasmic binding protein-like II"/>
    <property type="match status" value="1"/>
</dbReference>
<dbReference type="RefSeq" id="WP_284206227.1">
    <property type="nucleotide sequence ID" value="NZ_BSSU01000002.1"/>
</dbReference>
<accession>A0ABQ6H074</accession>
<feature type="signal peptide" evidence="1">
    <location>
        <begin position="1"/>
        <end position="23"/>
    </location>
</feature>
<comment type="caution">
    <text evidence="2">The sequence shown here is derived from an EMBL/GenBank/DDBJ whole genome shotgun (WGS) entry which is preliminary data.</text>
</comment>
<dbReference type="Proteomes" id="UP001157133">
    <property type="component" value="Unassembled WGS sequence"/>
</dbReference>
<gene>
    <name evidence="2" type="ORF">theurythT_03560</name>
</gene>
<name>A0ABQ6H074_9GAMM</name>
<organism evidence="2 3">
    <name type="scientific">Thalassotalea eurytherma</name>
    <dbReference type="NCBI Taxonomy" id="1144278"/>
    <lineage>
        <taxon>Bacteria</taxon>
        <taxon>Pseudomonadati</taxon>
        <taxon>Pseudomonadota</taxon>
        <taxon>Gammaproteobacteria</taxon>
        <taxon>Alteromonadales</taxon>
        <taxon>Colwelliaceae</taxon>
        <taxon>Thalassotalea</taxon>
    </lineage>
</organism>
<keyword evidence="3" id="KW-1185">Reference proteome</keyword>
<evidence type="ECO:0008006" key="4">
    <source>
        <dbReference type="Google" id="ProtNLM"/>
    </source>
</evidence>
<protein>
    <recommendedName>
        <fullName evidence="4">Solute-binding protein family 3/N-terminal domain-containing protein</fullName>
    </recommendedName>
</protein>
<evidence type="ECO:0000313" key="2">
    <source>
        <dbReference type="EMBL" id="GLX80904.1"/>
    </source>
</evidence>
<evidence type="ECO:0000313" key="3">
    <source>
        <dbReference type="Proteomes" id="UP001157133"/>
    </source>
</evidence>
<feature type="chain" id="PRO_5045438124" description="Solute-binding protein family 3/N-terminal domain-containing protein" evidence="1">
    <location>
        <begin position="24"/>
        <end position="296"/>
    </location>
</feature>
<proteinExistence type="predicted"/>
<dbReference type="EMBL" id="BSSU01000002">
    <property type="protein sequence ID" value="GLX80904.1"/>
    <property type="molecule type" value="Genomic_DNA"/>
</dbReference>
<evidence type="ECO:0000256" key="1">
    <source>
        <dbReference type="SAM" id="SignalP"/>
    </source>
</evidence>
<reference evidence="2 3" key="1">
    <citation type="submission" date="2023-03" db="EMBL/GenBank/DDBJ databases">
        <title>Draft genome sequence of Thalassotalea eurytherma JCM 18482T.</title>
        <authorList>
            <person name="Sawabe T."/>
        </authorList>
    </citation>
    <scope>NUCLEOTIDE SEQUENCE [LARGE SCALE GENOMIC DNA]</scope>
    <source>
        <strain evidence="2 3">JCM 18482</strain>
    </source>
</reference>
<sequence length="296" mass="33995">MSLKYLQLFFCVVFLVQATDVLAHSSVNESSDPTDNLVPIDIVIPGPLDGNKVRNPFIEGLLRLVFRKENYRVNIVYHKRSYTQGRALKELSDGSEIDLNWSTTSKDREALLRAIKFPLYRGLIGWRVALIRPSDQALFSEVKTKQDLQQLLAVQRFDWTDYEVFKENQLPIEGNFTFPLLSKAITSGIADYFPRSVLEVVTESEHERNKALVIEESLLFKYKAAYYFFVQKDNEALATILESGLEKAFVDGSYQVLFTQHFGHSLAKLGLDERVVIELSNTSFPVEEHAEKYWLK</sequence>